<evidence type="ECO:0000256" key="1">
    <source>
        <dbReference type="ARBA" id="ARBA00022729"/>
    </source>
</evidence>
<dbReference type="InterPro" id="IPR026592">
    <property type="entry name" value="BamE"/>
</dbReference>
<dbReference type="EMBL" id="DMUP01000026">
    <property type="protein sequence ID" value="HAR55369.1"/>
    <property type="molecule type" value="Genomic_DNA"/>
</dbReference>
<protein>
    <recommendedName>
        <fullName evidence="4">Outer membrane protein assembly factor BamE</fullName>
    </recommendedName>
</protein>
<proteinExistence type="inferred from homology"/>
<evidence type="ECO:0000256" key="3">
    <source>
        <dbReference type="ARBA" id="ARBA00023237"/>
    </source>
</evidence>
<dbReference type="AlphaFoldDB" id="A0A348WLF7"/>
<evidence type="ECO:0000313" key="6">
    <source>
        <dbReference type="EMBL" id="HAR55369.1"/>
    </source>
</evidence>
<keyword evidence="1 4" id="KW-0732">Signal</keyword>
<evidence type="ECO:0000313" key="7">
    <source>
        <dbReference type="Proteomes" id="UP000262878"/>
    </source>
</evidence>
<dbReference type="STRING" id="314276.OS145_12300"/>
<gene>
    <name evidence="4" type="primary">bamE</name>
    <name evidence="6" type="ORF">DCR58_01145</name>
</gene>
<dbReference type="GO" id="GO:0043165">
    <property type="term" value="P:Gram-negative-bacterium-type cell outer membrane assembly"/>
    <property type="evidence" value="ECO:0007669"/>
    <property type="project" value="UniProtKB-UniRule"/>
</dbReference>
<comment type="caution">
    <text evidence="6">The sequence shown here is derived from an EMBL/GenBank/DDBJ whole genome shotgun (WGS) entry which is preliminary data.</text>
</comment>
<evidence type="ECO:0000256" key="4">
    <source>
        <dbReference type="HAMAP-Rule" id="MF_00925"/>
    </source>
</evidence>
<reference evidence="6 7" key="1">
    <citation type="journal article" date="2018" name="Nat. Biotechnol.">
        <title>A standardized bacterial taxonomy based on genome phylogeny substantially revises the tree of life.</title>
        <authorList>
            <person name="Parks D.H."/>
            <person name="Chuvochina M."/>
            <person name="Waite D.W."/>
            <person name="Rinke C."/>
            <person name="Skarshewski A."/>
            <person name="Chaumeil P.A."/>
            <person name="Hugenholtz P."/>
        </authorList>
    </citation>
    <scope>NUCLEOTIDE SEQUENCE [LARGE SCALE GENOMIC DNA]</scope>
    <source>
        <strain evidence="6">UBA9360</strain>
    </source>
</reference>
<dbReference type="GO" id="GO:0030674">
    <property type="term" value="F:protein-macromolecule adaptor activity"/>
    <property type="evidence" value="ECO:0007669"/>
    <property type="project" value="TreeGrafter"/>
</dbReference>
<dbReference type="PANTHER" id="PTHR37482">
    <property type="entry name" value="OUTER MEMBRANE PROTEIN ASSEMBLY FACTOR BAME"/>
    <property type="match status" value="1"/>
</dbReference>
<comment type="subunit">
    <text evidence="4">Part of the Bam complex.</text>
</comment>
<dbReference type="PANTHER" id="PTHR37482:SF1">
    <property type="entry name" value="OUTER MEMBRANE PROTEIN ASSEMBLY FACTOR BAME"/>
    <property type="match status" value="1"/>
</dbReference>
<dbReference type="Gene3D" id="3.30.1450.10">
    <property type="match status" value="1"/>
</dbReference>
<keyword evidence="4" id="KW-0449">Lipoprotein</keyword>
<accession>A0A348WLF7</accession>
<evidence type="ECO:0000259" key="5">
    <source>
        <dbReference type="Pfam" id="PF04355"/>
    </source>
</evidence>
<evidence type="ECO:0000256" key="2">
    <source>
        <dbReference type="ARBA" id="ARBA00023136"/>
    </source>
</evidence>
<name>A0A348WLF7_9GAMM</name>
<keyword evidence="4" id="KW-0564">Palmitate</keyword>
<dbReference type="InterPro" id="IPR007450">
    <property type="entry name" value="BamE_dom"/>
</dbReference>
<dbReference type="GO" id="GO:0051205">
    <property type="term" value="P:protein insertion into membrane"/>
    <property type="evidence" value="ECO:0007669"/>
    <property type="project" value="UniProtKB-UniRule"/>
</dbReference>
<keyword evidence="3 4" id="KW-0998">Cell outer membrane</keyword>
<dbReference type="GO" id="GO:1990063">
    <property type="term" value="C:Bam protein complex"/>
    <property type="evidence" value="ECO:0007669"/>
    <property type="project" value="TreeGrafter"/>
</dbReference>
<dbReference type="InterPro" id="IPR037873">
    <property type="entry name" value="BamE-like"/>
</dbReference>
<dbReference type="PROSITE" id="PS51257">
    <property type="entry name" value="PROKAR_LIPOPROTEIN"/>
    <property type="match status" value="1"/>
</dbReference>
<comment type="subcellular location">
    <subcellularLocation>
        <location evidence="4">Cell outer membrane</location>
        <topology evidence="4">Lipid-anchor</topology>
    </subcellularLocation>
</comment>
<dbReference type="Pfam" id="PF04355">
    <property type="entry name" value="BamE"/>
    <property type="match status" value="1"/>
</dbReference>
<comment type="function">
    <text evidence="4">Part of the outer membrane protein assembly complex, which is involved in assembly and insertion of beta-barrel proteins into the outer membrane.</text>
</comment>
<sequence>MKQIGKTLAAVAVVAGLSGCSVLNDWVYRIDIPQGNYLEQRDVDKLRVGMSQEQVAYVLGRPVAENSFNSERWVYVYDMNPNEGEPFHKELILDFEDGQLARLSGDFDKPENFDTPLEP</sequence>
<feature type="domain" description="Outer membrane protein assembly factor BamE" evidence="5">
    <location>
        <begin position="35"/>
        <end position="102"/>
    </location>
</feature>
<dbReference type="RefSeq" id="WP_006955148.1">
    <property type="nucleotide sequence ID" value="NZ_DAIRLQ010000003.1"/>
</dbReference>
<keyword evidence="2 4" id="KW-0472">Membrane</keyword>
<comment type="similarity">
    <text evidence="4">Belongs to the BamE family.</text>
</comment>
<dbReference type="HAMAP" id="MF_00925">
    <property type="entry name" value="OM_assembly_BamE"/>
    <property type="match status" value="1"/>
</dbReference>
<dbReference type="Proteomes" id="UP000262878">
    <property type="component" value="Unassembled WGS sequence"/>
</dbReference>
<organism evidence="6 7">
    <name type="scientific">Idiomarina baltica</name>
    <dbReference type="NCBI Taxonomy" id="190892"/>
    <lineage>
        <taxon>Bacteria</taxon>
        <taxon>Pseudomonadati</taxon>
        <taxon>Pseudomonadota</taxon>
        <taxon>Gammaproteobacteria</taxon>
        <taxon>Alteromonadales</taxon>
        <taxon>Idiomarinaceae</taxon>
        <taxon>Idiomarina</taxon>
    </lineage>
</organism>